<protein>
    <recommendedName>
        <fullName evidence="4">Exo-alpha-sialidase</fullName>
    </recommendedName>
</protein>
<dbReference type="Proteomes" id="UP001165297">
    <property type="component" value="Unassembled WGS sequence"/>
</dbReference>
<evidence type="ECO:0000313" key="3">
    <source>
        <dbReference type="Proteomes" id="UP001165297"/>
    </source>
</evidence>
<keyword evidence="3" id="KW-1185">Reference proteome</keyword>
<dbReference type="Pfam" id="PF07676">
    <property type="entry name" value="PD40"/>
    <property type="match status" value="4"/>
</dbReference>
<proteinExistence type="predicted"/>
<dbReference type="Gene3D" id="2.120.10.30">
    <property type="entry name" value="TolB, C-terminal domain"/>
    <property type="match status" value="1"/>
</dbReference>
<evidence type="ECO:0000313" key="2">
    <source>
        <dbReference type="EMBL" id="MCB2378883.1"/>
    </source>
</evidence>
<evidence type="ECO:0000256" key="1">
    <source>
        <dbReference type="SAM" id="SignalP"/>
    </source>
</evidence>
<keyword evidence="1" id="KW-0732">Signal</keyword>
<accession>A0ABS8AEP6</accession>
<organism evidence="2 3">
    <name type="scientific">Hymenobacter nitidus</name>
    <dbReference type="NCBI Taxonomy" id="2880929"/>
    <lineage>
        <taxon>Bacteria</taxon>
        <taxon>Pseudomonadati</taxon>
        <taxon>Bacteroidota</taxon>
        <taxon>Cytophagia</taxon>
        <taxon>Cytophagales</taxon>
        <taxon>Hymenobacteraceae</taxon>
        <taxon>Hymenobacter</taxon>
    </lineage>
</organism>
<evidence type="ECO:0008006" key="4">
    <source>
        <dbReference type="Google" id="ProtNLM"/>
    </source>
</evidence>
<gene>
    <name evidence="2" type="ORF">LGH70_14875</name>
</gene>
<dbReference type="RefSeq" id="WP_226187108.1">
    <property type="nucleotide sequence ID" value="NZ_JAJADQ010000007.1"/>
</dbReference>
<dbReference type="EMBL" id="JAJADQ010000007">
    <property type="protein sequence ID" value="MCB2378883.1"/>
    <property type="molecule type" value="Genomic_DNA"/>
</dbReference>
<dbReference type="InterPro" id="IPR011659">
    <property type="entry name" value="WD40"/>
</dbReference>
<reference evidence="2" key="1">
    <citation type="submission" date="2021-10" db="EMBL/GenBank/DDBJ databases">
        <authorList>
            <person name="Dean J.D."/>
            <person name="Kim M.K."/>
            <person name="Newey C.N."/>
            <person name="Stoker T.S."/>
            <person name="Thompson D.W."/>
            <person name="Grose J.H."/>
        </authorList>
    </citation>
    <scope>NUCLEOTIDE SEQUENCE</scope>
    <source>
        <strain evidence="2">BT635</strain>
    </source>
</reference>
<dbReference type="SUPFAM" id="SSF82171">
    <property type="entry name" value="DPP6 N-terminal domain-like"/>
    <property type="match status" value="1"/>
</dbReference>
<sequence length="298" mass="32827">MRIVLTGGLLFFLWVGTARPAAAQARVFAPDTLSDGGVFGLAVSADGTEAYFTDSDRTRTSLRLMQSRRVAGRWQPPTPVPFASRFRDIDPIFSPDGRRLYFNSTRPYDGSTTERPNFDIWVVERRGSGWAEPQRVAGASHDSTSESYASVARNGTIYFTSTRRGGPGKSDIYASVLKNGAYQPAEPLALNTAGSDGNPFISANNQVLLFISDRAGGFGGTDIYMSYRQGNGWSSPRNLGPQVNTAGSDFCPALSADGRTLYFSRTERRADTIVREDMYWIPVAELKLPPDIQRRLRR</sequence>
<name>A0ABS8AEP6_9BACT</name>
<feature type="chain" id="PRO_5045954905" description="Exo-alpha-sialidase" evidence="1">
    <location>
        <begin position="24"/>
        <end position="298"/>
    </location>
</feature>
<dbReference type="InterPro" id="IPR011042">
    <property type="entry name" value="6-blade_b-propeller_TolB-like"/>
</dbReference>
<feature type="signal peptide" evidence="1">
    <location>
        <begin position="1"/>
        <end position="23"/>
    </location>
</feature>
<comment type="caution">
    <text evidence="2">The sequence shown here is derived from an EMBL/GenBank/DDBJ whole genome shotgun (WGS) entry which is preliminary data.</text>
</comment>